<dbReference type="GO" id="GO:0004575">
    <property type="term" value="F:sucrose alpha-glucosidase activity"/>
    <property type="evidence" value="ECO:0000318"/>
    <property type="project" value="GO_Central"/>
</dbReference>
<sequence length="643" mass="73031">MSISSCSVNNLTMAMWTIRPSSRKFLLVGVSYAIHSNQHNRILPSSVLVRSKHATTSATRSNRLTFINIHDRIHHHRRNRFALTIPCAIAGPRRKSSSAGVEHAGGKNPFEKIYMQGIAKTLIRDGDVMEEVDLLGRVVEEDAGADKVEDSEKAKGVEEEAWRLLNKAVVNYYGSPVGTVAAKDPSTGNSLNYDQVFIRDFIPSALAFMLKGESEIVRNFLLHTLQLQSWEKTVDCYSPGQGLMPASFKVRTVALEANSDKFEEFLDPDFGEAAIGRVAPVDSGLWWIILLRAYGKITGDYELQKRTDVQTGIKLILNLCLTDGFDMFPSLLVTDGSCMIDRRMGIHGHPLEIQALFYSALRCSREMITVNDASKNFIRRINNRLSALSFHIREYYWVDIKRINEIYRYKTEEYSHDAVNKFNIYPEQIPSWLLDWIPDNGGYLIGNLQPAQMDFRFFSLGNLWAIVSSLAIPRQAEGILDLIEQKWDDLVAHIPLKICYPALEHEEWRIITGSDPKNTPWSYHNGGSWPTLLWQFTLACIKMGRPGLARKAIALVEDQLAADNWPEYYDTQKGKFVGKQSRLYQTWTIAGYLTSKLLLENPELASILTFDEDIELLERCSCNLKKNSQRIKCSRQAAKSRHI</sequence>
<evidence type="ECO:0000313" key="8">
    <source>
        <dbReference type="Proteomes" id="UP000036987"/>
    </source>
</evidence>
<comment type="catalytic activity">
    <reaction evidence="1 6">
        <text>Hydrolysis of terminal non-reducing beta-D-fructofuranoside residues in beta-D-fructofuranosides.</text>
        <dbReference type="EC" id="3.2.1.26"/>
    </reaction>
</comment>
<dbReference type="Pfam" id="PF12899">
    <property type="entry name" value="Glyco_hydro_100"/>
    <property type="match status" value="1"/>
</dbReference>
<dbReference type="InterPro" id="IPR012341">
    <property type="entry name" value="6hp_glycosidase-like_sf"/>
</dbReference>
<evidence type="ECO:0000256" key="4">
    <source>
        <dbReference type="ARBA" id="ARBA00023277"/>
    </source>
</evidence>
<dbReference type="GO" id="GO:0033926">
    <property type="term" value="F:endo-alpha-N-acetylgalactosaminidase activity"/>
    <property type="evidence" value="ECO:0007669"/>
    <property type="project" value="UniProtKB-UniRule"/>
</dbReference>
<accession>A0A0K9NJ89</accession>
<comment type="similarity">
    <text evidence="2 6">Belongs to the glycosyl hydrolase 100 family.</text>
</comment>
<dbReference type="STRING" id="29655.A0A0K9NJ89"/>
<protein>
    <recommendedName>
        <fullName evidence="6">Alkaline/neutral invertase</fullName>
        <ecNumber evidence="6">3.2.1.26</ecNumber>
    </recommendedName>
</protein>
<evidence type="ECO:0000256" key="2">
    <source>
        <dbReference type="ARBA" id="ARBA00007671"/>
    </source>
</evidence>
<keyword evidence="3 6" id="KW-0378">Hydrolase</keyword>
<reference evidence="8" key="1">
    <citation type="journal article" date="2016" name="Nature">
        <title>The genome of the seagrass Zostera marina reveals angiosperm adaptation to the sea.</title>
        <authorList>
            <person name="Olsen J.L."/>
            <person name="Rouze P."/>
            <person name="Verhelst B."/>
            <person name="Lin Y.-C."/>
            <person name="Bayer T."/>
            <person name="Collen J."/>
            <person name="Dattolo E."/>
            <person name="De Paoli E."/>
            <person name="Dittami S."/>
            <person name="Maumus F."/>
            <person name="Michel G."/>
            <person name="Kersting A."/>
            <person name="Lauritano C."/>
            <person name="Lohaus R."/>
            <person name="Toepel M."/>
            <person name="Tonon T."/>
            <person name="Vanneste K."/>
            <person name="Amirebrahimi M."/>
            <person name="Brakel J."/>
            <person name="Bostroem C."/>
            <person name="Chovatia M."/>
            <person name="Grimwood J."/>
            <person name="Jenkins J.W."/>
            <person name="Jueterbock A."/>
            <person name="Mraz A."/>
            <person name="Stam W.T."/>
            <person name="Tice H."/>
            <person name="Bornberg-Bauer E."/>
            <person name="Green P.J."/>
            <person name="Pearson G.A."/>
            <person name="Procaccini G."/>
            <person name="Duarte C.M."/>
            <person name="Schmutz J."/>
            <person name="Reusch T.B.H."/>
            <person name="Van de Peer Y."/>
        </authorList>
    </citation>
    <scope>NUCLEOTIDE SEQUENCE [LARGE SCALE GENOMIC DNA]</scope>
    <source>
        <strain evidence="8">cv. Finnish</strain>
    </source>
</reference>
<dbReference type="GO" id="GO:0005739">
    <property type="term" value="C:mitochondrion"/>
    <property type="evidence" value="ECO:0000318"/>
    <property type="project" value="GO_Central"/>
</dbReference>
<comment type="caution">
    <text evidence="7">The sequence shown here is derived from an EMBL/GenBank/DDBJ whole genome shotgun (WGS) entry which is preliminary data.</text>
</comment>
<dbReference type="EC" id="3.2.1.26" evidence="6"/>
<dbReference type="AlphaFoldDB" id="A0A0K9NJ89"/>
<organism evidence="7 8">
    <name type="scientific">Zostera marina</name>
    <name type="common">Eelgrass</name>
    <dbReference type="NCBI Taxonomy" id="29655"/>
    <lineage>
        <taxon>Eukaryota</taxon>
        <taxon>Viridiplantae</taxon>
        <taxon>Streptophyta</taxon>
        <taxon>Embryophyta</taxon>
        <taxon>Tracheophyta</taxon>
        <taxon>Spermatophyta</taxon>
        <taxon>Magnoliopsida</taxon>
        <taxon>Liliopsida</taxon>
        <taxon>Zosteraceae</taxon>
        <taxon>Zostera</taxon>
    </lineage>
</organism>
<evidence type="ECO:0000256" key="1">
    <source>
        <dbReference type="ARBA" id="ARBA00000094"/>
    </source>
</evidence>
<dbReference type="OMA" id="ERKLCCK"/>
<gene>
    <name evidence="7" type="ORF">ZOSMA_92G00390</name>
</gene>
<evidence type="ECO:0000256" key="6">
    <source>
        <dbReference type="RuleBase" id="RU367047"/>
    </source>
</evidence>
<dbReference type="EMBL" id="LFYR01002147">
    <property type="protein sequence ID" value="KMZ56678.1"/>
    <property type="molecule type" value="Genomic_DNA"/>
</dbReference>
<evidence type="ECO:0000256" key="5">
    <source>
        <dbReference type="ARBA" id="ARBA00023295"/>
    </source>
</evidence>
<dbReference type="GO" id="GO:0005987">
    <property type="term" value="P:sucrose catabolic process"/>
    <property type="evidence" value="ECO:0000318"/>
    <property type="project" value="GO_Central"/>
</dbReference>
<dbReference type="SUPFAM" id="SSF48208">
    <property type="entry name" value="Six-hairpin glycosidases"/>
    <property type="match status" value="1"/>
</dbReference>
<evidence type="ECO:0000256" key="3">
    <source>
        <dbReference type="ARBA" id="ARBA00022801"/>
    </source>
</evidence>
<dbReference type="Proteomes" id="UP000036987">
    <property type="component" value="Unassembled WGS sequence"/>
</dbReference>
<comment type="function">
    <text evidence="6">Invertase that cleaves sucrose into glucose and fructose.</text>
</comment>
<keyword evidence="4 6" id="KW-0119">Carbohydrate metabolism</keyword>
<dbReference type="OrthoDB" id="1848038at2759"/>
<dbReference type="Gene3D" id="1.50.10.10">
    <property type="match status" value="1"/>
</dbReference>
<keyword evidence="8" id="KW-1185">Reference proteome</keyword>
<proteinExistence type="inferred from homology"/>
<keyword evidence="5 6" id="KW-0326">Glycosidase</keyword>
<dbReference type="PANTHER" id="PTHR31916:SF49">
    <property type="entry name" value="ALKALINE_NEUTRAL INVERTASE C, MITOCHONDRIAL"/>
    <property type="match status" value="1"/>
</dbReference>
<evidence type="ECO:0000313" key="7">
    <source>
        <dbReference type="EMBL" id="KMZ56678.1"/>
    </source>
</evidence>
<dbReference type="InterPro" id="IPR024746">
    <property type="entry name" value="Glyco_hydro_100"/>
</dbReference>
<dbReference type="InterPro" id="IPR008928">
    <property type="entry name" value="6-hairpin_glycosidase_sf"/>
</dbReference>
<dbReference type="PANTHER" id="PTHR31916">
    <property type="match status" value="1"/>
</dbReference>
<name>A0A0K9NJ89_ZOSMR</name>
<dbReference type="FunFam" id="1.50.10.10:FF:000001">
    <property type="entry name" value="probable alkaline/neutral invertase B"/>
    <property type="match status" value="1"/>
</dbReference>